<proteinExistence type="predicted"/>
<gene>
    <name evidence="1" type="ORF">ACFQV2_36820</name>
</gene>
<dbReference type="Proteomes" id="UP001596512">
    <property type="component" value="Unassembled WGS sequence"/>
</dbReference>
<evidence type="ECO:0000313" key="2">
    <source>
        <dbReference type="Proteomes" id="UP001596512"/>
    </source>
</evidence>
<protein>
    <submittedName>
        <fullName evidence="1">Uncharacterized protein</fullName>
    </submittedName>
</protein>
<evidence type="ECO:0000313" key="1">
    <source>
        <dbReference type="EMBL" id="MFC7618128.1"/>
    </source>
</evidence>
<accession>A0ABW2TY19</accession>
<keyword evidence="2" id="KW-1185">Reference proteome</keyword>
<name>A0ABW2TY19_9PSEU</name>
<dbReference type="EMBL" id="JBHTEY010000004">
    <property type="protein sequence ID" value="MFC7618128.1"/>
    <property type="molecule type" value="Genomic_DNA"/>
</dbReference>
<comment type="caution">
    <text evidence="1">The sequence shown here is derived from an EMBL/GenBank/DDBJ whole genome shotgun (WGS) entry which is preliminary data.</text>
</comment>
<organism evidence="1 2">
    <name type="scientific">Actinokineospora soli</name>
    <dbReference type="NCBI Taxonomy" id="1048753"/>
    <lineage>
        <taxon>Bacteria</taxon>
        <taxon>Bacillati</taxon>
        <taxon>Actinomycetota</taxon>
        <taxon>Actinomycetes</taxon>
        <taxon>Pseudonocardiales</taxon>
        <taxon>Pseudonocardiaceae</taxon>
        <taxon>Actinokineospora</taxon>
    </lineage>
</organism>
<sequence length="32" mass="3450">MAGTLDALRDSKHVGPTLRADVPALVRYAKRA</sequence>
<reference evidence="2" key="1">
    <citation type="journal article" date="2019" name="Int. J. Syst. Evol. Microbiol.">
        <title>The Global Catalogue of Microorganisms (GCM) 10K type strain sequencing project: providing services to taxonomists for standard genome sequencing and annotation.</title>
        <authorList>
            <consortium name="The Broad Institute Genomics Platform"/>
            <consortium name="The Broad Institute Genome Sequencing Center for Infectious Disease"/>
            <person name="Wu L."/>
            <person name="Ma J."/>
        </authorList>
    </citation>
    <scope>NUCLEOTIDE SEQUENCE [LARGE SCALE GENOMIC DNA]</scope>
    <source>
        <strain evidence="2">JCM 17695</strain>
    </source>
</reference>